<evidence type="ECO:0000256" key="6">
    <source>
        <dbReference type="SAM" id="Phobius"/>
    </source>
</evidence>
<comment type="similarity">
    <text evidence="2">Belongs to the G-protein coupled receptor 1 family.</text>
</comment>
<dbReference type="GeneID" id="8231214"/>
<evidence type="ECO:0000256" key="4">
    <source>
        <dbReference type="ARBA" id="ARBA00022989"/>
    </source>
</evidence>
<keyword evidence="4 6" id="KW-1133">Transmembrane helix</keyword>
<dbReference type="InterPro" id="IPR017452">
    <property type="entry name" value="GPCR_Rhodpsn_7TM"/>
</dbReference>
<evidence type="ECO:0000259" key="7">
    <source>
        <dbReference type="PROSITE" id="PS50262"/>
    </source>
</evidence>
<dbReference type="PROSITE" id="PS50262">
    <property type="entry name" value="G_PROTEIN_RECEP_F1_2"/>
    <property type="match status" value="1"/>
</dbReference>
<feature type="domain" description="G-protein coupled receptors family 1 profile" evidence="7">
    <location>
        <begin position="4"/>
        <end position="52"/>
    </location>
</feature>
<organism>
    <name type="scientific">Pediculus humanus subsp. corporis</name>
    <name type="common">Body louse</name>
    <dbReference type="NCBI Taxonomy" id="121224"/>
    <lineage>
        <taxon>Eukaryota</taxon>
        <taxon>Metazoa</taxon>
        <taxon>Ecdysozoa</taxon>
        <taxon>Arthropoda</taxon>
        <taxon>Hexapoda</taxon>
        <taxon>Insecta</taxon>
        <taxon>Pterygota</taxon>
        <taxon>Neoptera</taxon>
        <taxon>Paraneoptera</taxon>
        <taxon>Psocodea</taxon>
        <taxon>Troctomorpha</taxon>
        <taxon>Phthiraptera</taxon>
        <taxon>Anoplura</taxon>
        <taxon>Pediculidae</taxon>
        <taxon>Pediculus</taxon>
    </lineage>
</organism>
<comment type="subcellular location">
    <subcellularLocation>
        <location evidence="1">Membrane</location>
    </subcellularLocation>
</comment>
<evidence type="ECO:0000256" key="2">
    <source>
        <dbReference type="ARBA" id="ARBA00010663"/>
    </source>
</evidence>
<dbReference type="EnsemblMetazoa" id="PHUM447490-RA">
    <property type="protein sequence ID" value="PHUM447490-PA"/>
    <property type="gene ID" value="PHUM447490"/>
</dbReference>
<dbReference type="RefSeq" id="XP_002429676.1">
    <property type="nucleotide sequence ID" value="XM_002429631.1"/>
</dbReference>
<dbReference type="VEuPathDB" id="VectorBase:PHUM447490"/>
<evidence type="ECO:0000313" key="9">
    <source>
        <dbReference type="EnsemblMetazoa" id="PHUM447490-PA"/>
    </source>
</evidence>
<dbReference type="EMBL" id="AAZO01005461">
    <property type="status" value="NOT_ANNOTATED_CDS"/>
    <property type="molecule type" value="Genomic_DNA"/>
</dbReference>
<reference evidence="9" key="3">
    <citation type="submission" date="2020-05" db="UniProtKB">
        <authorList>
            <consortium name="EnsemblMetazoa"/>
        </authorList>
    </citation>
    <scope>IDENTIFICATION</scope>
    <source>
        <strain evidence="9">USDA</strain>
    </source>
</reference>
<evidence type="ECO:0000256" key="3">
    <source>
        <dbReference type="ARBA" id="ARBA00022692"/>
    </source>
</evidence>
<reference evidence="8" key="2">
    <citation type="submission" date="2007-04" db="EMBL/GenBank/DDBJ databases">
        <title>The genome of the human body louse.</title>
        <authorList>
            <consortium name="The Human Body Louse Genome Consortium"/>
            <person name="Kirkness E."/>
            <person name="Walenz B."/>
            <person name="Hass B."/>
            <person name="Bruggner R."/>
            <person name="Strausberg R."/>
        </authorList>
    </citation>
    <scope>NUCLEOTIDE SEQUENCE</scope>
    <source>
        <strain evidence="8">USDA</strain>
    </source>
</reference>
<keyword evidence="10" id="KW-1185">Reference proteome</keyword>
<dbReference type="AlphaFoldDB" id="E0VU82"/>
<gene>
    <name evidence="9" type="primary">8231214</name>
    <name evidence="8" type="ORF">Phum_PHUM447490</name>
</gene>
<keyword evidence="5 6" id="KW-0472">Membrane</keyword>
<sequence>MAKRNLTVILLVLLTRRLKSNTNFFLANLAFADLCVGIFCVFQNLTFYLITT</sequence>
<feature type="transmembrane region" description="Helical" evidence="6">
    <location>
        <begin position="29"/>
        <end position="50"/>
    </location>
</feature>
<accession>E0VU82</accession>
<dbReference type="GO" id="GO:0004930">
    <property type="term" value="F:G protein-coupled receptor activity"/>
    <property type="evidence" value="ECO:0007669"/>
    <property type="project" value="InterPro"/>
</dbReference>
<dbReference type="SUPFAM" id="SSF81321">
    <property type="entry name" value="Family A G protein-coupled receptor-like"/>
    <property type="match status" value="1"/>
</dbReference>
<dbReference type="InterPro" id="IPR000276">
    <property type="entry name" value="GPCR_Rhodpsn"/>
</dbReference>
<reference evidence="8" key="1">
    <citation type="submission" date="2007-04" db="EMBL/GenBank/DDBJ databases">
        <title>Annotation of Pediculus humanus corporis strain USDA.</title>
        <authorList>
            <person name="Kirkness E."/>
            <person name="Hannick L."/>
            <person name="Hass B."/>
            <person name="Bruggner R."/>
            <person name="Lawson D."/>
            <person name="Bidwell S."/>
            <person name="Joardar V."/>
            <person name="Caler E."/>
            <person name="Walenz B."/>
            <person name="Inman J."/>
            <person name="Schobel S."/>
            <person name="Galinsky K."/>
            <person name="Amedeo P."/>
            <person name="Strausberg R."/>
        </authorList>
    </citation>
    <scope>NUCLEOTIDE SEQUENCE</scope>
    <source>
        <strain evidence="8">USDA</strain>
    </source>
</reference>
<dbReference type="EMBL" id="DS235781">
    <property type="protein sequence ID" value="EEB16938.1"/>
    <property type="molecule type" value="Genomic_DNA"/>
</dbReference>
<protein>
    <recommendedName>
        <fullName evidence="7">G-protein coupled receptors family 1 profile domain-containing protein</fullName>
    </recommendedName>
</protein>
<keyword evidence="3 6" id="KW-0812">Transmembrane</keyword>
<dbReference type="Proteomes" id="UP000009046">
    <property type="component" value="Unassembled WGS sequence"/>
</dbReference>
<dbReference type="HOGENOM" id="CLU_3089639_0_0_1"/>
<evidence type="ECO:0000313" key="10">
    <source>
        <dbReference type="Proteomes" id="UP000009046"/>
    </source>
</evidence>
<evidence type="ECO:0000256" key="5">
    <source>
        <dbReference type="ARBA" id="ARBA00023136"/>
    </source>
</evidence>
<dbReference type="OrthoDB" id="5964776at2759"/>
<proteinExistence type="inferred from homology"/>
<dbReference type="KEGG" id="phu:Phum_PHUM447490"/>
<name>E0VU82_PEDHC</name>
<dbReference type="GO" id="GO:0016020">
    <property type="term" value="C:membrane"/>
    <property type="evidence" value="ECO:0007669"/>
    <property type="project" value="UniProtKB-SubCell"/>
</dbReference>
<evidence type="ECO:0000313" key="8">
    <source>
        <dbReference type="EMBL" id="EEB16938.1"/>
    </source>
</evidence>
<evidence type="ECO:0000256" key="1">
    <source>
        <dbReference type="ARBA" id="ARBA00004370"/>
    </source>
</evidence>
<dbReference type="Pfam" id="PF00001">
    <property type="entry name" value="7tm_1"/>
    <property type="match status" value="1"/>
</dbReference>
<dbReference type="InParanoid" id="E0VU82"/>
<dbReference type="CTD" id="8231214"/>
<dbReference type="Gene3D" id="1.20.1070.10">
    <property type="entry name" value="Rhodopsin 7-helix transmembrane proteins"/>
    <property type="match status" value="1"/>
</dbReference>